<feature type="transmembrane region" description="Helical" evidence="3">
    <location>
        <begin position="87"/>
        <end position="103"/>
    </location>
</feature>
<evidence type="ECO:0000313" key="5">
    <source>
        <dbReference type="EMBL" id="KRH94431.1"/>
    </source>
</evidence>
<keyword evidence="3" id="KW-0812">Transmembrane</keyword>
<gene>
    <name evidence="5" type="ORF">M153_2630009889</name>
</gene>
<feature type="domain" description="MIR" evidence="4">
    <location>
        <begin position="321"/>
        <end position="373"/>
    </location>
</feature>
<evidence type="ECO:0000256" key="3">
    <source>
        <dbReference type="SAM" id="Phobius"/>
    </source>
</evidence>
<dbReference type="SUPFAM" id="SSF82109">
    <property type="entry name" value="MIR domain"/>
    <property type="match status" value="1"/>
</dbReference>
<feature type="transmembrane region" description="Helical" evidence="3">
    <location>
        <begin position="193"/>
        <end position="211"/>
    </location>
</feature>
<evidence type="ECO:0000256" key="1">
    <source>
        <dbReference type="ARBA" id="ARBA00022737"/>
    </source>
</evidence>
<evidence type="ECO:0000256" key="2">
    <source>
        <dbReference type="SAM" id="MobiDB-lite"/>
    </source>
</evidence>
<keyword evidence="3" id="KW-1133">Transmembrane helix</keyword>
<feature type="transmembrane region" description="Helical" evidence="3">
    <location>
        <begin position="109"/>
        <end position="127"/>
    </location>
</feature>
<feature type="transmembrane region" description="Helical" evidence="3">
    <location>
        <begin position="462"/>
        <end position="485"/>
    </location>
</feature>
<proteinExistence type="predicted"/>
<sequence length="531" mass="61891">MSKQFKSGKKNLTNSTITQAKLFYIIIQMIKKTLLAIKTWFLSKREVPVQNVEIDEKTFLKFAYKEAFKIVQRDINENRWPTRLQKLLKLAIVGICAFLAQYSTKNTTQAVFCVIFSYLNIPNYLLVLTQQCNFNVVLSFLLFITNGSEPGIYNNLMVLIPQMFLIHQYLAFFLPVLVFFVCRYAVARGRSRIRELLINLFFLISQVLYVIHKLNLPRVMQPTAEYIMDRAKIQLYSAYDDYITGQFDVIKVHEEIETPKVKSEESGAPDQGYGLKTTQNDKKENTKTTSRTEGKSEKTIEEIKDSSLEEGATKKFRREMDSFLKHNDLVRLLHIPTGLYMASTEEKIDNKFYKTEFYDQNTSSFHLWRVILPKREEFLRSGRFFSLKNAHTGLTLGIRSDGVLNCSHEGRKSRQKFIVKDCENHSYYKNVQDKPENLIRARSETTILEKHVEYNLGFEPNFLSAFGFLSLLIFHLFNLILHLRFKVRLLLDKKMVQITIFTGLLAFLEEQSYFNSGILLIVLRMSTNAIL</sequence>
<dbReference type="PROSITE" id="PS50919">
    <property type="entry name" value="MIR"/>
    <property type="match status" value="1"/>
</dbReference>
<organism evidence="5 6">
    <name type="scientific">Pseudoloma neurophilia</name>
    <dbReference type="NCBI Taxonomy" id="146866"/>
    <lineage>
        <taxon>Eukaryota</taxon>
        <taxon>Fungi</taxon>
        <taxon>Fungi incertae sedis</taxon>
        <taxon>Microsporidia</taxon>
        <taxon>Pseudoloma</taxon>
    </lineage>
</organism>
<keyword evidence="3" id="KW-0472">Membrane</keyword>
<dbReference type="AlphaFoldDB" id="A0A0R0M4S0"/>
<reference evidence="5 6" key="1">
    <citation type="submission" date="2015-07" db="EMBL/GenBank/DDBJ databases">
        <title>The genome of Pseudoloma neurophilia, a relevant intracellular parasite of the zebrafish.</title>
        <authorList>
            <person name="Ndikumana S."/>
            <person name="Pelin A."/>
            <person name="Sanders J."/>
            <person name="Corradi N."/>
        </authorList>
    </citation>
    <scope>NUCLEOTIDE SEQUENCE [LARGE SCALE GENOMIC DNA]</scope>
    <source>
        <strain evidence="5 6">MK1</strain>
    </source>
</reference>
<dbReference type="EMBL" id="LGUB01000076">
    <property type="protein sequence ID" value="KRH94431.1"/>
    <property type="molecule type" value="Genomic_DNA"/>
</dbReference>
<dbReference type="Proteomes" id="UP000051530">
    <property type="component" value="Unassembled WGS sequence"/>
</dbReference>
<name>A0A0R0M4S0_9MICR</name>
<feature type="transmembrane region" description="Helical" evidence="3">
    <location>
        <begin position="134"/>
        <end position="153"/>
    </location>
</feature>
<feature type="compositionally biased region" description="Basic and acidic residues" evidence="2">
    <location>
        <begin position="279"/>
        <end position="302"/>
    </location>
</feature>
<accession>A0A0R0M4S0</accession>
<comment type="caution">
    <text evidence="5">The sequence shown here is derived from an EMBL/GenBank/DDBJ whole genome shotgun (WGS) entry which is preliminary data.</text>
</comment>
<keyword evidence="1" id="KW-0677">Repeat</keyword>
<feature type="transmembrane region" description="Helical" evidence="3">
    <location>
        <begin position="165"/>
        <end position="186"/>
    </location>
</feature>
<dbReference type="Gene3D" id="2.80.10.50">
    <property type="match status" value="1"/>
</dbReference>
<protein>
    <submittedName>
        <fullName evidence="5">Putative transporter</fullName>
    </submittedName>
</protein>
<evidence type="ECO:0000313" key="6">
    <source>
        <dbReference type="Proteomes" id="UP000051530"/>
    </source>
</evidence>
<dbReference type="InterPro" id="IPR036300">
    <property type="entry name" value="MIR_dom_sf"/>
</dbReference>
<keyword evidence="6" id="KW-1185">Reference proteome</keyword>
<evidence type="ECO:0000259" key="4">
    <source>
        <dbReference type="PROSITE" id="PS50919"/>
    </source>
</evidence>
<dbReference type="VEuPathDB" id="MicrosporidiaDB:M153_2630009889"/>
<dbReference type="InterPro" id="IPR016093">
    <property type="entry name" value="MIR_motif"/>
</dbReference>
<feature type="region of interest" description="Disordered" evidence="2">
    <location>
        <begin position="260"/>
        <end position="302"/>
    </location>
</feature>